<dbReference type="EMBL" id="JACOOY010000001">
    <property type="protein sequence ID" value="MBC5663877.1"/>
    <property type="molecule type" value="Genomic_DNA"/>
</dbReference>
<accession>A0ABR7ERB2</accession>
<dbReference type="RefSeq" id="WP_186855235.1">
    <property type="nucleotide sequence ID" value="NZ_JACOOY010000001.1"/>
</dbReference>
<dbReference type="InterPro" id="IPR020256">
    <property type="entry name" value="Spore_coat_CotJA"/>
</dbReference>
<sequence length="87" mass="9398">MPNYRYQASNCCGNSMRNVSLSVPSGSGCHEHACSDNTSNISMQVLAMAYVPIQKFQCLYDPPKGLHAGTIFAELDKPFLGTGGVLR</sequence>
<keyword evidence="2" id="KW-1185">Reference proteome</keyword>
<comment type="caution">
    <text evidence="1">The sequence shown here is derived from an EMBL/GenBank/DDBJ whole genome shotgun (WGS) entry which is preliminary data.</text>
</comment>
<name>A0ABR7ERB2_9FIRM</name>
<dbReference type="PROSITE" id="PS51257">
    <property type="entry name" value="PROKAR_LIPOPROTEIN"/>
    <property type="match status" value="1"/>
</dbReference>
<dbReference type="Proteomes" id="UP000647235">
    <property type="component" value="Unassembled WGS sequence"/>
</dbReference>
<protein>
    <submittedName>
        <fullName evidence="1">Spore coat associated protein CotJA</fullName>
    </submittedName>
</protein>
<evidence type="ECO:0000313" key="1">
    <source>
        <dbReference type="EMBL" id="MBC5663877.1"/>
    </source>
</evidence>
<reference evidence="1 2" key="1">
    <citation type="submission" date="2020-08" db="EMBL/GenBank/DDBJ databases">
        <title>Genome public.</title>
        <authorList>
            <person name="Liu C."/>
            <person name="Sun Q."/>
        </authorList>
    </citation>
    <scope>NUCLEOTIDE SEQUENCE [LARGE SCALE GENOMIC DNA]</scope>
    <source>
        <strain evidence="1 2">NSJ-36</strain>
    </source>
</reference>
<gene>
    <name evidence="1" type="ORF">H8S07_01055</name>
</gene>
<dbReference type="Pfam" id="PF11007">
    <property type="entry name" value="CotJA"/>
    <property type="match status" value="1"/>
</dbReference>
<proteinExistence type="predicted"/>
<organism evidence="1 2">
    <name type="scientific">Dorea hominis</name>
    <dbReference type="NCBI Taxonomy" id="2763040"/>
    <lineage>
        <taxon>Bacteria</taxon>
        <taxon>Bacillati</taxon>
        <taxon>Bacillota</taxon>
        <taxon>Clostridia</taxon>
        <taxon>Lachnospirales</taxon>
        <taxon>Lachnospiraceae</taxon>
        <taxon>Dorea</taxon>
    </lineage>
</organism>
<evidence type="ECO:0000313" key="2">
    <source>
        <dbReference type="Proteomes" id="UP000647235"/>
    </source>
</evidence>